<dbReference type="Gene3D" id="3.90.1860.10">
    <property type="entry name" value="tRNA-splicing ligase RtcB"/>
    <property type="match status" value="2"/>
</dbReference>
<dbReference type="GO" id="GO:0003909">
    <property type="term" value="F:DNA ligase activity"/>
    <property type="evidence" value="ECO:0007669"/>
    <property type="project" value="TreeGrafter"/>
</dbReference>
<dbReference type="Proteomes" id="UP000220797">
    <property type="component" value="Unassembled WGS sequence"/>
</dbReference>
<dbReference type="OrthoDB" id="10249697at2759"/>
<feature type="binding site" evidence="9">
    <location>
        <begin position="428"/>
        <end position="431"/>
    </location>
    <ligand>
        <name>GMP</name>
        <dbReference type="ChEBI" id="CHEBI:58115"/>
    </ligand>
</feature>
<dbReference type="GO" id="GO:0170057">
    <property type="term" value="F:RNA ligase (GTP) activity"/>
    <property type="evidence" value="ECO:0007669"/>
    <property type="project" value="UniProtKB-EC"/>
</dbReference>
<keyword evidence="11" id="KW-0732">Signal</keyword>
<evidence type="ECO:0000256" key="7">
    <source>
        <dbReference type="ARBA" id="ARBA00047746"/>
    </source>
</evidence>
<dbReference type="PANTHER" id="PTHR43749">
    <property type="entry name" value="RNA-SPLICING LIGASE RTCB"/>
    <property type="match status" value="1"/>
</dbReference>
<comment type="catalytic activity">
    <reaction evidence="7">
        <text>a 3'-end 3'-phospho-ribonucleotide-RNA + a 5'-end dephospho-ribonucleoside-RNA + GTP = a ribonucleotidyl-ribonucleotide-RNA + GMP + diphosphate</text>
        <dbReference type="Rhea" id="RHEA:68076"/>
        <dbReference type="Rhea" id="RHEA-COMP:10463"/>
        <dbReference type="Rhea" id="RHEA-COMP:13936"/>
        <dbReference type="Rhea" id="RHEA-COMP:17355"/>
        <dbReference type="ChEBI" id="CHEBI:33019"/>
        <dbReference type="ChEBI" id="CHEBI:37565"/>
        <dbReference type="ChEBI" id="CHEBI:58115"/>
        <dbReference type="ChEBI" id="CHEBI:83062"/>
        <dbReference type="ChEBI" id="CHEBI:138284"/>
        <dbReference type="ChEBI" id="CHEBI:173118"/>
        <dbReference type="EC" id="6.5.1.8"/>
    </reaction>
</comment>
<evidence type="ECO:0000256" key="4">
    <source>
        <dbReference type="ARBA" id="ARBA00022741"/>
    </source>
</evidence>
<organism evidence="12 13">
    <name type="scientific">Plasmodium gallinaceum</name>
    <dbReference type="NCBI Taxonomy" id="5849"/>
    <lineage>
        <taxon>Eukaryota</taxon>
        <taxon>Sar</taxon>
        <taxon>Alveolata</taxon>
        <taxon>Apicomplexa</taxon>
        <taxon>Aconoidasida</taxon>
        <taxon>Haemosporida</taxon>
        <taxon>Plasmodiidae</taxon>
        <taxon>Plasmodium</taxon>
        <taxon>Plasmodium (Haemamoeba)</taxon>
    </lineage>
</organism>
<evidence type="ECO:0000256" key="5">
    <source>
        <dbReference type="ARBA" id="ARBA00023134"/>
    </source>
</evidence>
<dbReference type="EMBL" id="CVMV01000110">
    <property type="protein sequence ID" value="CRG97783.1"/>
    <property type="molecule type" value="Genomic_DNA"/>
</dbReference>
<evidence type="ECO:0000256" key="8">
    <source>
        <dbReference type="PIRSR" id="PIRSR601233-1"/>
    </source>
</evidence>
<dbReference type="GO" id="GO:0005525">
    <property type="term" value="F:GTP binding"/>
    <property type="evidence" value="ECO:0007669"/>
    <property type="project" value="UniProtKB-KW"/>
</dbReference>
<keyword evidence="2" id="KW-0436">Ligase</keyword>
<dbReference type="GeneID" id="39733894"/>
<feature type="binding site" evidence="10">
    <location>
        <position position="388"/>
    </location>
    <ligand>
        <name>Mn(2+)</name>
        <dbReference type="ChEBI" id="CHEBI:29035"/>
        <label>2</label>
    </ligand>
</feature>
<dbReference type="RefSeq" id="XP_028530584.1">
    <property type="nucleotide sequence ID" value="XM_028674208.1"/>
</dbReference>
<evidence type="ECO:0000256" key="11">
    <source>
        <dbReference type="SAM" id="SignalP"/>
    </source>
</evidence>
<proteinExistence type="predicted"/>
<comment type="caution">
    <text evidence="12">The sequence shown here is derived from an EMBL/GenBank/DDBJ whole genome shotgun (WGS) entry which is preliminary data.</text>
</comment>
<dbReference type="InterPro" id="IPR052915">
    <property type="entry name" value="RtcB-like"/>
</dbReference>
<dbReference type="GO" id="GO:0042245">
    <property type="term" value="P:RNA repair"/>
    <property type="evidence" value="ECO:0007669"/>
    <property type="project" value="TreeGrafter"/>
</dbReference>
<evidence type="ECO:0000256" key="9">
    <source>
        <dbReference type="PIRSR" id="PIRSR601233-2"/>
    </source>
</evidence>
<feature type="binding site" evidence="9">
    <location>
        <position position="435"/>
    </location>
    <ligand>
        <name>GMP</name>
        <dbReference type="ChEBI" id="CHEBI:58115"/>
    </ligand>
</feature>
<dbReference type="OMA" id="AGRKWTR"/>
<feature type="binding site" evidence="9">
    <location>
        <position position="522"/>
    </location>
    <ligand>
        <name>GMP</name>
        <dbReference type="ChEBI" id="CHEBI:58115"/>
    </ligand>
</feature>
<dbReference type="GO" id="GO:0006396">
    <property type="term" value="P:RNA processing"/>
    <property type="evidence" value="ECO:0007669"/>
    <property type="project" value="InterPro"/>
</dbReference>
<accession>A0A1J1GZS2</accession>
<keyword evidence="13" id="KW-1185">Reference proteome</keyword>
<feature type="binding site" evidence="10">
    <location>
        <position position="148"/>
    </location>
    <ligand>
        <name>Mn(2+)</name>
        <dbReference type="ChEBI" id="CHEBI:29035"/>
        <label>1</label>
    </ligand>
</feature>
<feature type="binding site" evidence="10">
    <location>
        <position position="302"/>
    </location>
    <ligand>
        <name>Mn(2+)</name>
        <dbReference type="ChEBI" id="CHEBI:29035"/>
        <label>2</label>
    </ligand>
</feature>
<protein>
    <recommendedName>
        <fullName evidence="1">3'-phosphate/5'-hydroxy nucleic acid ligase</fullName>
        <ecNumber evidence="1">6.5.1.8</ecNumber>
    </recommendedName>
</protein>
<keyword evidence="3 10" id="KW-0479">Metal-binding</keyword>
<feature type="signal peptide" evidence="11">
    <location>
        <begin position="1"/>
        <end position="15"/>
    </location>
</feature>
<dbReference type="PANTHER" id="PTHR43749:SF2">
    <property type="entry name" value="RNA-SPLICING LIGASE RTCB"/>
    <property type="match status" value="1"/>
</dbReference>
<comment type="cofactor">
    <cofactor evidence="10">
        <name>Mn(2+)</name>
        <dbReference type="ChEBI" id="CHEBI:29035"/>
    </cofactor>
    <text evidence="10">Binds 2 manganese ions per subunit.</text>
</comment>
<keyword evidence="4 9" id="KW-0547">Nucleotide-binding</keyword>
<gene>
    <name evidence="12" type="ORF">PGAL8A_00536100</name>
</gene>
<evidence type="ECO:0000256" key="1">
    <source>
        <dbReference type="ARBA" id="ARBA00012726"/>
    </source>
</evidence>
<reference evidence="12" key="1">
    <citation type="submission" date="2015-04" db="EMBL/GenBank/DDBJ databases">
        <authorList>
            <consortium name="Pathogen Informatics"/>
        </authorList>
    </citation>
    <scope>NUCLEOTIDE SEQUENCE [LARGE SCALE GENOMIC DNA]</scope>
    <source>
        <strain evidence="12">8A</strain>
    </source>
</reference>
<evidence type="ECO:0000256" key="6">
    <source>
        <dbReference type="ARBA" id="ARBA00023211"/>
    </source>
</evidence>
<keyword evidence="6 10" id="KW-0464">Manganese</keyword>
<evidence type="ECO:0000256" key="3">
    <source>
        <dbReference type="ARBA" id="ARBA00022723"/>
    </source>
</evidence>
<dbReference type="GO" id="GO:0030145">
    <property type="term" value="F:manganese ion binding"/>
    <property type="evidence" value="ECO:0007669"/>
    <property type="project" value="TreeGrafter"/>
</dbReference>
<evidence type="ECO:0000256" key="2">
    <source>
        <dbReference type="ARBA" id="ARBA00022598"/>
    </source>
</evidence>
<dbReference type="AlphaFoldDB" id="A0A1J1GZS2"/>
<feature type="chain" id="PRO_5012859629" description="3'-phosphate/5'-hydroxy nucleic acid ligase" evidence="11">
    <location>
        <begin position="16"/>
        <end position="524"/>
    </location>
</feature>
<feature type="binding site" evidence="9">
    <location>
        <begin position="452"/>
        <end position="455"/>
    </location>
    <ligand>
        <name>GMP</name>
        <dbReference type="ChEBI" id="CHEBI:58115"/>
    </ligand>
</feature>
<dbReference type="GO" id="GO:0006281">
    <property type="term" value="P:DNA repair"/>
    <property type="evidence" value="ECO:0007669"/>
    <property type="project" value="TreeGrafter"/>
</dbReference>
<keyword evidence="5 9" id="KW-0342">GTP-binding</keyword>
<sequence>MKFFIIIIIFTYISCKSINRMFRICYINSILSIKKGENNYPFIKRKLKNFCSMNEYDNIKKFYGNIEEGFNSNKSPPYLLKFKNSNDVLAYTDKIDSDCLNQIKNLAKLKIIKGHVTILPDVHLGKGIIIGSVFLTKDFIIPNGVGVDIGCGILCVKINNLKKKDLNDRIINNIYNKIKKNIPLSFDCHDKEIFDSKTVFSNLLNKYASKNIKDIIKPKHLQQLGTLGGGNHFIEIVYDATYSNQKNKMQKSLDNNIHNNIYEDDINNSIDKKYNNICDNNVSNNVCDEQNFNNSDIYILIHSGSRNIGKTTAEFYDILASEESKMKRNDLAYLDLRKENGKNYIKDMKLCLEYAKYNRIYMMKTIEKIIYEEVKCTLNWENSINIHHNFCNYEMVTYIDKNEIKNDYMYVTRKGSTSSKKDEYGIIPGNMKTGSYIVKGKGNMLSYNSCSHGCGRLLSRTKAKQIINQNDFVNIMKGIKCDTNKKIRDEAPQAYKNINEVLKNQDSLIYVIKKLLPIINIKGF</sequence>
<evidence type="ECO:0000256" key="10">
    <source>
        <dbReference type="PIRSR" id="PIRSR601233-3"/>
    </source>
</evidence>
<dbReference type="EC" id="6.5.1.8" evidence="1"/>
<name>A0A1J1GZS2_PLAGA</name>
<dbReference type="Pfam" id="PF01139">
    <property type="entry name" value="RtcB"/>
    <property type="match status" value="1"/>
</dbReference>
<feature type="active site" description="GMP-histidine intermediate" evidence="8">
    <location>
        <position position="452"/>
    </location>
</feature>
<dbReference type="InterPro" id="IPR036025">
    <property type="entry name" value="RtcB-like_sf"/>
</dbReference>
<dbReference type="VEuPathDB" id="PlasmoDB:PGAL8A_00536100"/>
<feature type="binding site" evidence="9">
    <location>
        <begin position="388"/>
        <end position="389"/>
    </location>
    <ligand>
        <name>GMP</name>
        <dbReference type="ChEBI" id="CHEBI:58115"/>
    </ligand>
</feature>
<evidence type="ECO:0000313" key="13">
    <source>
        <dbReference type="Proteomes" id="UP000220797"/>
    </source>
</evidence>
<evidence type="ECO:0000313" key="12">
    <source>
        <dbReference type="EMBL" id="CRG97783.1"/>
    </source>
</evidence>
<dbReference type="InterPro" id="IPR001233">
    <property type="entry name" value="RtcB"/>
</dbReference>
<dbReference type="SUPFAM" id="SSF103365">
    <property type="entry name" value="Hypothetical protein PH1602"/>
    <property type="match status" value="1"/>
</dbReference>